<comment type="subcellular location">
    <subcellularLocation>
        <location evidence="1">Cell membrane</location>
        <topology evidence="1">Multi-pass membrane protein</topology>
    </subcellularLocation>
</comment>
<reference evidence="9 10" key="1">
    <citation type="submission" date="2016-10" db="EMBL/GenBank/DDBJ databases">
        <authorList>
            <person name="de Groot N.N."/>
        </authorList>
    </citation>
    <scope>NUCLEOTIDE SEQUENCE [LARGE SCALE GENOMIC DNA]</scope>
    <source>
        <strain evidence="9 10">A52C2</strain>
    </source>
</reference>
<organism evidence="9 10">
    <name type="scientific">Faunimonas pinastri</name>
    <dbReference type="NCBI Taxonomy" id="1855383"/>
    <lineage>
        <taxon>Bacteria</taxon>
        <taxon>Pseudomonadati</taxon>
        <taxon>Pseudomonadota</taxon>
        <taxon>Alphaproteobacteria</taxon>
        <taxon>Hyphomicrobiales</taxon>
        <taxon>Afifellaceae</taxon>
        <taxon>Faunimonas</taxon>
    </lineage>
</organism>
<feature type="transmembrane region" description="Helical" evidence="7">
    <location>
        <begin position="426"/>
        <end position="457"/>
    </location>
</feature>
<feature type="transmembrane region" description="Helical" evidence="7">
    <location>
        <begin position="110"/>
        <end position="125"/>
    </location>
</feature>
<dbReference type="EMBL" id="FOFG01000009">
    <property type="protein sequence ID" value="SEQ97128.1"/>
    <property type="molecule type" value="Genomic_DNA"/>
</dbReference>
<evidence type="ECO:0000256" key="4">
    <source>
        <dbReference type="ARBA" id="ARBA00022989"/>
    </source>
</evidence>
<evidence type="ECO:0000259" key="8">
    <source>
        <dbReference type="Pfam" id="PF13515"/>
    </source>
</evidence>
<dbReference type="GO" id="GO:0005886">
    <property type="term" value="C:plasma membrane"/>
    <property type="evidence" value="ECO:0007669"/>
    <property type="project" value="UniProtKB-SubCell"/>
</dbReference>
<evidence type="ECO:0000256" key="5">
    <source>
        <dbReference type="ARBA" id="ARBA00023136"/>
    </source>
</evidence>
<dbReference type="InterPro" id="IPR049453">
    <property type="entry name" value="Memb_transporter_dom"/>
</dbReference>
<evidence type="ECO:0000313" key="10">
    <source>
        <dbReference type="Proteomes" id="UP000199647"/>
    </source>
</evidence>
<feature type="transmembrane region" description="Helical" evidence="7">
    <location>
        <begin position="87"/>
        <end position="104"/>
    </location>
</feature>
<proteinExistence type="inferred from homology"/>
<feature type="transmembrane region" description="Helical" evidence="7">
    <location>
        <begin position="161"/>
        <end position="178"/>
    </location>
</feature>
<gene>
    <name evidence="9" type="ORF">SAMN05216548_109164</name>
</gene>
<dbReference type="AlphaFoldDB" id="A0A1H9KDK3"/>
<feature type="transmembrane region" description="Helical" evidence="7">
    <location>
        <begin position="36"/>
        <end position="53"/>
    </location>
</feature>
<evidence type="ECO:0000256" key="1">
    <source>
        <dbReference type="ARBA" id="ARBA00004651"/>
    </source>
</evidence>
<keyword evidence="10" id="KW-1185">Reference proteome</keyword>
<feature type="transmembrane region" description="Helical" evidence="7">
    <location>
        <begin position="132"/>
        <end position="149"/>
    </location>
</feature>
<name>A0A1H9KDK3_9HYPH</name>
<evidence type="ECO:0000256" key="3">
    <source>
        <dbReference type="ARBA" id="ARBA00022692"/>
    </source>
</evidence>
<evidence type="ECO:0000256" key="2">
    <source>
        <dbReference type="ARBA" id="ARBA00022475"/>
    </source>
</evidence>
<dbReference type="OrthoDB" id="3214226at2"/>
<accession>A0A1H9KDK3</accession>
<dbReference type="Proteomes" id="UP000199647">
    <property type="component" value="Unassembled WGS sequence"/>
</dbReference>
<feature type="transmembrane region" description="Helical" evidence="7">
    <location>
        <begin position="401"/>
        <end position="420"/>
    </location>
</feature>
<comment type="similarity">
    <text evidence="6">Belongs to the YccS/YhfK family.</text>
</comment>
<feature type="transmembrane region" description="Helical" evidence="7">
    <location>
        <begin position="343"/>
        <end position="367"/>
    </location>
</feature>
<protein>
    <submittedName>
        <fullName evidence="9">Uncharacterized membrane protein YccC</fullName>
    </submittedName>
</protein>
<dbReference type="PANTHER" id="PTHR30509:SF9">
    <property type="entry name" value="MULTIDRUG RESISTANCE PROTEIN MDTO"/>
    <property type="match status" value="1"/>
</dbReference>
<feature type="domain" description="Integral membrane bound transporter" evidence="8">
    <location>
        <begin position="366"/>
        <end position="485"/>
    </location>
</feature>
<evidence type="ECO:0000256" key="7">
    <source>
        <dbReference type="SAM" id="Phobius"/>
    </source>
</evidence>
<dbReference type="RefSeq" id="WP_092497275.1">
    <property type="nucleotide sequence ID" value="NZ_FOFG01000009.1"/>
</dbReference>
<keyword evidence="4 7" id="KW-1133">Transmembrane helix</keyword>
<sequence>MVNGVLRPLGSLSAPLWNRFVASDPGQVRLLAATRVTLSVGIAGLGLAALVIWGCVPTMGIALGATLTMLAPFLLRDPGRRRRETTLFLMALLAALAYVAGALISPLFPVAEILFLLVIFVAVLLQSRGPRYGAICFGSFLSFYLGIYLHPPAAELPKHLASLPIMWVAVWIVCFVLLPDEPSAMLRRLLRSVLRRTALVLEAAEADALHGTGESRRRLEREFIRLNEAGLVAEEQIANSVAADREVLRRRLVTLELALARVVGAMRGETITPQNLYRVEALRGRFRRGHWPFRVGAVNVKGSSESQLRLALRELNRAGAAVAASHAMVAGPDRQAAPPPAPVGALAWSFAVQATIAAALAMAGGIALSPQRWFWAVITAYVMFLGVRTRGDTAQKILHRVAGTFLGMIAGVVCATLMSGHPVLELAVAVVCIFGSFYMFSVYGISIFFATVMLGLIYGSLGVSTEPLLLLRLEETAIGSGAAILSAFLVLPVRTRVHVHRSGMAVMEALRDVLTAGQQKLSGEAAASPLEKSRLLDRSLRDLRTALRPLNARRDVIRPVDRAERAFPVLLNCAYWARVFAVSCEDEALLGKEDRLLLTSGSRDLEDWVGALIAGLSSQEEQRPAGPYAQANPMTVRAKATGLPAPASAPKTGQPSASAASPADIAAVAALDNLGQALGLLEKRLFGMGRSGFSRLS</sequence>
<keyword evidence="3 7" id="KW-0812">Transmembrane</keyword>
<feature type="transmembrane region" description="Helical" evidence="7">
    <location>
        <begin position="469"/>
        <end position="491"/>
    </location>
</feature>
<evidence type="ECO:0000256" key="6">
    <source>
        <dbReference type="ARBA" id="ARBA00043993"/>
    </source>
</evidence>
<dbReference type="Pfam" id="PF13515">
    <property type="entry name" value="FUSC_2"/>
    <property type="match status" value="1"/>
</dbReference>
<dbReference type="PANTHER" id="PTHR30509">
    <property type="entry name" value="P-HYDROXYBENZOIC ACID EFFLUX PUMP SUBUNIT-RELATED"/>
    <property type="match status" value="1"/>
</dbReference>
<dbReference type="STRING" id="1855383.SAMN05216548_109164"/>
<keyword evidence="2" id="KW-1003">Cell membrane</keyword>
<evidence type="ECO:0000313" key="9">
    <source>
        <dbReference type="EMBL" id="SEQ97128.1"/>
    </source>
</evidence>
<keyword evidence="5 7" id="KW-0472">Membrane</keyword>
<feature type="transmembrane region" description="Helical" evidence="7">
    <location>
        <begin position="373"/>
        <end position="389"/>
    </location>
</feature>